<reference evidence="3 4" key="2">
    <citation type="journal article" date="2012" name="Stand. Genomic Sci.">
        <title>Complete genome sequence of the sulfate-reducing firmicute Desulfotomaculum ruminis type strain (DL(T)).</title>
        <authorList>
            <person name="Spring S."/>
            <person name="Visser M."/>
            <person name="Lu M."/>
            <person name="Copeland A."/>
            <person name="Lapidus A."/>
            <person name="Lucas S."/>
            <person name="Cheng J.F."/>
            <person name="Han C."/>
            <person name="Tapia R."/>
            <person name="Goodwin L.A."/>
            <person name="Pitluck S."/>
            <person name="Ivanova N."/>
            <person name="Land M."/>
            <person name="Hauser L."/>
            <person name="Larimer F."/>
            <person name="Rohde M."/>
            <person name="Goker M."/>
            <person name="Detter J.C."/>
            <person name="Kyrpides N.C."/>
            <person name="Woyke T."/>
            <person name="Schaap P.J."/>
            <person name="Plugge C.M."/>
            <person name="Muyzer G."/>
            <person name="Kuever J."/>
            <person name="Pereira I.A."/>
            <person name="Parshina S.N."/>
            <person name="Bernier-Latmani R."/>
            <person name="Stams A.J."/>
            <person name="Klenk H.P."/>
        </authorList>
    </citation>
    <scope>NUCLEOTIDE SEQUENCE [LARGE SCALE GENOMIC DNA]</scope>
    <source>
        <strain evidence="4">ATCC 23193 / DSM 2154 / NCIB 8452 / DL</strain>
    </source>
</reference>
<dbReference type="Pfam" id="PF03787">
    <property type="entry name" value="RAMPs"/>
    <property type="match status" value="2"/>
</dbReference>
<dbReference type="GO" id="GO:0051607">
    <property type="term" value="P:defense response to virus"/>
    <property type="evidence" value="ECO:0007669"/>
    <property type="project" value="UniProtKB-KW"/>
</dbReference>
<protein>
    <recommendedName>
        <fullName evidence="2">CRISPR type III-associated protein domain-containing protein</fullName>
    </recommendedName>
</protein>
<dbReference type="InterPro" id="IPR052216">
    <property type="entry name" value="CRISPR_Csm3_endoribonuclease"/>
</dbReference>
<dbReference type="Proteomes" id="UP000009234">
    <property type="component" value="Chromosome"/>
</dbReference>
<dbReference type="eggNOG" id="COG1337">
    <property type="taxonomic scope" value="Bacteria"/>
</dbReference>
<organism evidence="3 4">
    <name type="scientific">Desulforamulus ruminis (strain ATCC 23193 / DSM 2154 / NCIMB 8452 / DL)</name>
    <name type="common">Desulfotomaculum ruminis</name>
    <dbReference type="NCBI Taxonomy" id="696281"/>
    <lineage>
        <taxon>Bacteria</taxon>
        <taxon>Bacillati</taxon>
        <taxon>Bacillota</taxon>
        <taxon>Clostridia</taxon>
        <taxon>Eubacteriales</taxon>
        <taxon>Peptococcaceae</taxon>
        <taxon>Desulforamulus</taxon>
    </lineage>
</organism>
<dbReference type="KEGG" id="dru:Desru_3519"/>
<evidence type="ECO:0000259" key="2">
    <source>
        <dbReference type="Pfam" id="PF03787"/>
    </source>
</evidence>
<reference evidence="4" key="1">
    <citation type="submission" date="2011-05" db="EMBL/GenBank/DDBJ databases">
        <title>Complete sequence of Desulfotomaculum ruminis DSM 2154.</title>
        <authorList>
            <person name="Lucas S."/>
            <person name="Copeland A."/>
            <person name="Lapidus A."/>
            <person name="Cheng J.-F."/>
            <person name="Goodwin L."/>
            <person name="Pitluck S."/>
            <person name="Lu M."/>
            <person name="Detter J.C."/>
            <person name="Han C."/>
            <person name="Tapia R."/>
            <person name="Land M."/>
            <person name="Hauser L."/>
            <person name="Kyrpides N."/>
            <person name="Ivanova N."/>
            <person name="Mikhailova N."/>
            <person name="Pagani I."/>
            <person name="Stams A.J.M."/>
            <person name="Plugge C.M."/>
            <person name="Muyzer G."/>
            <person name="Kuever J."/>
            <person name="Parshina S.N."/>
            <person name="Ivanova A.E."/>
            <person name="Nazina T.N."/>
            <person name="Brambilla E."/>
            <person name="Spring S."/>
            <person name="Klenk H.-P."/>
            <person name="Woyke T."/>
        </authorList>
    </citation>
    <scope>NUCLEOTIDE SEQUENCE [LARGE SCALE GENOMIC DNA]</scope>
    <source>
        <strain evidence="4">ATCC 23193 / DSM 2154 / NCIB 8452 / DL</strain>
    </source>
</reference>
<dbReference type="STRING" id="696281.Desru_3519"/>
<gene>
    <name evidence="3" type="ordered locus">Desru_3519</name>
</gene>
<dbReference type="HOGENOM" id="CLU_041901_1_0_9"/>
<dbReference type="EMBL" id="CP002780">
    <property type="protein sequence ID" value="AEG61722.1"/>
    <property type="molecule type" value="Genomic_DNA"/>
</dbReference>
<feature type="domain" description="CRISPR type III-associated protein" evidence="2">
    <location>
        <begin position="17"/>
        <end position="171"/>
    </location>
</feature>
<accession>F6DMG1</accession>
<evidence type="ECO:0000313" key="3">
    <source>
        <dbReference type="EMBL" id="AEG61722.1"/>
    </source>
</evidence>
<keyword evidence="4" id="KW-1185">Reference proteome</keyword>
<evidence type="ECO:0000256" key="1">
    <source>
        <dbReference type="ARBA" id="ARBA00023118"/>
    </source>
</evidence>
<evidence type="ECO:0000313" key="4">
    <source>
        <dbReference type="Proteomes" id="UP000009234"/>
    </source>
</evidence>
<dbReference type="PANTHER" id="PTHR35579">
    <property type="entry name" value="CRISPR SYSTEM CMS ENDORIBONUCLEASE CSM3"/>
    <property type="match status" value="1"/>
</dbReference>
<sequence length="445" mass="49241">MSWKQYVTVLLFEATNVGPLHVGDQDGELLMDGESGCAMIPGSSLGGALRAWLKQSGAVERQVWLSLFGSPKPDGRRPSNLYVHDLVSEKIALREERPGVRIHGAAGAAVDKLERIYIAPGAVFRGRLVWTAAHEEQNQAYAQAIEKCLQALHQGIVRLGAFKNAGGGRLSINHIYRNTYNLNQLDDYFDFLQEDGEQTTTLKGRWMKRIMDENVSLPGYRYTLKAKIVSPLLIRGDEFSWPGEPDAAPIRTADGKWYIPGTSWKGALRHQLCRIVHYYGRPELEEQAFGSDAEPSPGDKKANGDRYGGIVQVMDAMIEEDQQLERQWVDYFGIHIDKFTGGVINGALKQERTVRGKVTFDLFLQPGKQGKDYEAIAGALLLALRDLAEKGFALGSGSANGRGYLCGENLQIATPEGKVTVHFGDRRVDNENLANHWICALKGVS</sequence>
<dbReference type="RefSeq" id="WP_013843468.1">
    <property type="nucleotide sequence ID" value="NC_015589.1"/>
</dbReference>
<name>F6DMG1_DESRL</name>
<dbReference type="OrthoDB" id="1063910at2"/>
<dbReference type="AlphaFoldDB" id="F6DMG1"/>
<keyword evidence="1" id="KW-0051">Antiviral defense</keyword>
<dbReference type="PANTHER" id="PTHR35579:SF6">
    <property type="entry name" value="DUF324 DOMAIN-CONTAINING PROTEIN"/>
    <property type="match status" value="1"/>
</dbReference>
<proteinExistence type="predicted"/>
<dbReference type="InterPro" id="IPR005537">
    <property type="entry name" value="RAMP_III_fam"/>
</dbReference>
<feature type="domain" description="CRISPR type III-associated protein" evidence="2">
    <location>
        <begin position="226"/>
        <end position="405"/>
    </location>
</feature>
<dbReference type="CDD" id="cd09726">
    <property type="entry name" value="RAMP_I_III"/>
    <property type="match status" value="2"/>
</dbReference>